<feature type="region of interest" description="Disordered" evidence="1">
    <location>
        <begin position="93"/>
        <end position="118"/>
    </location>
</feature>
<feature type="compositionally biased region" description="Low complexity" evidence="1">
    <location>
        <begin position="39"/>
        <end position="58"/>
    </location>
</feature>
<proteinExistence type="predicted"/>
<evidence type="ECO:0000256" key="1">
    <source>
        <dbReference type="SAM" id="MobiDB-lite"/>
    </source>
</evidence>
<comment type="caution">
    <text evidence="2">The sequence shown here is derived from an EMBL/GenBank/DDBJ whole genome shotgun (WGS) entry which is preliminary data.</text>
</comment>
<evidence type="ECO:0000313" key="2">
    <source>
        <dbReference type="EMBL" id="GEW95099.1"/>
    </source>
</evidence>
<sequence length="200" mass="22576">MIKTRMKTPLLDQTEGSKKKRSGKEAKSSKKPTHKESKSTSSSKGASRSQPKSSSKSAQAEKHGQKVDDSEEDSHQEFNTGNDYVTLIREKLEDASQWNPPSSPTSDREWHKTKTVDKRTPQPWILQLAQATGTQSLFNEFLATPIDFSAFIMNRLKIDNMTQKVLTGPTYDLIKGTCKSVVELEYHLKEVFKATNDRLD</sequence>
<dbReference type="AlphaFoldDB" id="A0A699H1B2"/>
<name>A0A699H1B2_TANCI</name>
<feature type="region of interest" description="Disordered" evidence="1">
    <location>
        <begin position="1"/>
        <end position="81"/>
    </location>
</feature>
<organism evidence="2">
    <name type="scientific">Tanacetum cinerariifolium</name>
    <name type="common">Dalmatian daisy</name>
    <name type="synonym">Chrysanthemum cinerariifolium</name>
    <dbReference type="NCBI Taxonomy" id="118510"/>
    <lineage>
        <taxon>Eukaryota</taxon>
        <taxon>Viridiplantae</taxon>
        <taxon>Streptophyta</taxon>
        <taxon>Embryophyta</taxon>
        <taxon>Tracheophyta</taxon>
        <taxon>Spermatophyta</taxon>
        <taxon>Magnoliopsida</taxon>
        <taxon>eudicotyledons</taxon>
        <taxon>Gunneridae</taxon>
        <taxon>Pentapetalae</taxon>
        <taxon>asterids</taxon>
        <taxon>campanulids</taxon>
        <taxon>Asterales</taxon>
        <taxon>Asteraceae</taxon>
        <taxon>Asteroideae</taxon>
        <taxon>Anthemideae</taxon>
        <taxon>Anthemidinae</taxon>
        <taxon>Tanacetum</taxon>
    </lineage>
</organism>
<reference evidence="2" key="1">
    <citation type="journal article" date="2019" name="Sci. Rep.">
        <title>Draft genome of Tanacetum cinerariifolium, the natural source of mosquito coil.</title>
        <authorList>
            <person name="Yamashiro T."/>
            <person name="Shiraishi A."/>
            <person name="Satake H."/>
            <person name="Nakayama K."/>
        </authorList>
    </citation>
    <scope>NUCLEOTIDE SEQUENCE</scope>
</reference>
<feature type="compositionally biased region" description="Basic and acidic residues" evidence="1">
    <location>
        <begin position="59"/>
        <end position="76"/>
    </location>
</feature>
<gene>
    <name evidence="2" type="ORF">Tci_267075</name>
</gene>
<protein>
    <submittedName>
        <fullName evidence="2">Uncharacterized protein</fullName>
    </submittedName>
</protein>
<feature type="compositionally biased region" description="Basic and acidic residues" evidence="1">
    <location>
        <begin position="106"/>
        <end position="118"/>
    </location>
</feature>
<dbReference type="EMBL" id="BKCJ010081895">
    <property type="protein sequence ID" value="GEW95099.1"/>
    <property type="molecule type" value="Genomic_DNA"/>
</dbReference>
<feature type="compositionally biased region" description="Basic and acidic residues" evidence="1">
    <location>
        <begin position="23"/>
        <end position="38"/>
    </location>
</feature>
<accession>A0A699H1B2</accession>